<dbReference type="RefSeq" id="WP_343826440.1">
    <property type="nucleotide sequence ID" value="NZ_BAAACI010000006.1"/>
</dbReference>
<reference evidence="1 2" key="1">
    <citation type="journal article" date="2019" name="Int. J. Syst. Evol. Microbiol.">
        <title>The Global Catalogue of Microorganisms (GCM) 10K type strain sequencing project: providing services to taxonomists for standard genome sequencing and annotation.</title>
        <authorList>
            <consortium name="The Broad Institute Genomics Platform"/>
            <consortium name="The Broad Institute Genome Sequencing Center for Infectious Disease"/>
            <person name="Wu L."/>
            <person name="Ma J."/>
        </authorList>
    </citation>
    <scope>NUCLEOTIDE SEQUENCE [LARGE SCALE GENOMIC DNA]</scope>
    <source>
        <strain evidence="1 2">JCM 1417</strain>
    </source>
</reference>
<proteinExistence type="predicted"/>
<dbReference type="EMBL" id="BAAACI010000006">
    <property type="protein sequence ID" value="GAA0773670.1"/>
    <property type="molecule type" value="Genomic_DNA"/>
</dbReference>
<name>A0ABN1KRC6_CLOSU</name>
<protein>
    <submittedName>
        <fullName evidence="1">Uncharacterized protein</fullName>
    </submittedName>
</protein>
<sequence>MLNNLLVVSEMNINRANARVNIGAGNINGANNPILQFNIWNITLPQNIGLKD</sequence>
<dbReference type="Proteomes" id="UP001501047">
    <property type="component" value="Unassembled WGS sequence"/>
</dbReference>
<accession>A0ABN1KRC6</accession>
<comment type="caution">
    <text evidence="1">The sequence shown here is derived from an EMBL/GenBank/DDBJ whole genome shotgun (WGS) entry which is preliminary data.</text>
</comment>
<organism evidence="1 2">
    <name type="scientific">Clostridium subterminale</name>
    <dbReference type="NCBI Taxonomy" id="1550"/>
    <lineage>
        <taxon>Bacteria</taxon>
        <taxon>Bacillati</taxon>
        <taxon>Bacillota</taxon>
        <taxon>Clostridia</taxon>
        <taxon>Eubacteriales</taxon>
        <taxon>Clostridiaceae</taxon>
        <taxon>Clostridium</taxon>
    </lineage>
</organism>
<evidence type="ECO:0000313" key="2">
    <source>
        <dbReference type="Proteomes" id="UP001501047"/>
    </source>
</evidence>
<evidence type="ECO:0000313" key="1">
    <source>
        <dbReference type="EMBL" id="GAA0773670.1"/>
    </source>
</evidence>
<gene>
    <name evidence="1" type="ORF">GCM10008908_22230</name>
</gene>
<keyword evidence="2" id="KW-1185">Reference proteome</keyword>